<evidence type="ECO:0000256" key="2">
    <source>
        <dbReference type="ARBA" id="ARBA00022475"/>
    </source>
</evidence>
<protein>
    <submittedName>
        <fullName evidence="7">Unannotated protein</fullName>
    </submittedName>
</protein>
<dbReference type="InterPro" id="IPR015853">
    <property type="entry name" value="ABC_transpr_FbpC"/>
</dbReference>
<dbReference type="GO" id="GO:0016887">
    <property type="term" value="F:ATP hydrolysis activity"/>
    <property type="evidence" value="ECO:0007669"/>
    <property type="project" value="InterPro"/>
</dbReference>
<evidence type="ECO:0000313" key="7">
    <source>
        <dbReference type="EMBL" id="CAB4554957.1"/>
    </source>
</evidence>
<dbReference type="InterPro" id="IPR047641">
    <property type="entry name" value="ABC_transpr_MalK/UgpC-like"/>
</dbReference>
<dbReference type="Gene3D" id="2.40.50.100">
    <property type="match status" value="1"/>
</dbReference>
<keyword evidence="1" id="KW-0813">Transport</keyword>
<dbReference type="Gene3D" id="2.40.50.140">
    <property type="entry name" value="Nucleic acid-binding proteins"/>
    <property type="match status" value="1"/>
</dbReference>
<dbReference type="InterPro" id="IPR012340">
    <property type="entry name" value="NA-bd_OB-fold"/>
</dbReference>
<dbReference type="PANTHER" id="PTHR43875">
    <property type="entry name" value="MALTODEXTRIN IMPORT ATP-BINDING PROTEIN MSMX"/>
    <property type="match status" value="1"/>
</dbReference>
<dbReference type="SMART" id="SM00382">
    <property type="entry name" value="AAA"/>
    <property type="match status" value="1"/>
</dbReference>
<dbReference type="GO" id="GO:0005524">
    <property type="term" value="F:ATP binding"/>
    <property type="evidence" value="ECO:0007669"/>
    <property type="project" value="UniProtKB-KW"/>
</dbReference>
<evidence type="ECO:0000256" key="3">
    <source>
        <dbReference type="ARBA" id="ARBA00022741"/>
    </source>
</evidence>
<name>A0A6J6CUI3_9ZZZZ</name>
<dbReference type="FunFam" id="3.40.50.300:FF:000042">
    <property type="entry name" value="Maltose/maltodextrin ABC transporter, ATP-binding protein"/>
    <property type="match status" value="1"/>
</dbReference>
<dbReference type="SUPFAM" id="SSF50331">
    <property type="entry name" value="MOP-like"/>
    <property type="match status" value="1"/>
</dbReference>
<dbReference type="GO" id="GO:0015408">
    <property type="term" value="F:ABC-type ferric iron transporter activity"/>
    <property type="evidence" value="ECO:0007669"/>
    <property type="project" value="InterPro"/>
</dbReference>
<dbReference type="AlphaFoldDB" id="A0A6J6CUI3"/>
<evidence type="ECO:0000259" key="6">
    <source>
        <dbReference type="PROSITE" id="PS50893"/>
    </source>
</evidence>
<evidence type="ECO:0000256" key="4">
    <source>
        <dbReference type="ARBA" id="ARBA00022840"/>
    </source>
</evidence>
<proteinExistence type="predicted"/>
<dbReference type="EMBL" id="CAEZTF010000014">
    <property type="protein sequence ID" value="CAB4554957.1"/>
    <property type="molecule type" value="Genomic_DNA"/>
</dbReference>
<organism evidence="7">
    <name type="scientific">freshwater metagenome</name>
    <dbReference type="NCBI Taxonomy" id="449393"/>
    <lineage>
        <taxon>unclassified sequences</taxon>
        <taxon>metagenomes</taxon>
        <taxon>ecological metagenomes</taxon>
    </lineage>
</organism>
<sequence>MAEIRLEGVAHSYDGGKTYALNPITMTWKDGKAYALLGPSGCGKTTLLNIISGLLKPSEGKVFIDGKDVTDVITDDRNIAQVFQFPVLYDTMSVRKNLEFPLKNRKVPREKIAQRVNEIAELLGIENDLDRKPSKLRSDLQQIVSLGRGLVREDVSAILFDEPLTVIDQNFKWTLRNRLKRLHLATGVTVVYVTHDQTEALTFADEVLVMDKGNLVQVGTSESLFLEPQHEFVGYFIGSPGMNFLDVEANSSVLTHNGKTIGKAAKAGLNGRHRFGVRPEFLIPSNRSGLEFKVERIEDRGVFKLVHLSKDDFKFIAKTDESYEAKVGGKAIFSFDPTRAFVYDAHQRAVSTVSPSSAGGN</sequence>
<keyword evidence="4" id="KW-0067">ATP-binding</keyword>
<gene>
    <name evidence="7" type="ORF">UFOPK1618_00150</name>
</gene>
<keyword evidence="2" id="KW-1003">Cell membrane</keyword>
<accession>A0A6J6CUI3</accession>
<dbReference type="Gene3D" id="3.40.50.300">
    <property type="entry name" value="P-loop containing nucleotide triphosphate hydrolases"/>
    <property type="match status" value="1"/>
</dbReference>
<dbReference type="GO" id="GO:0055052">
    <property type="term" value="C:ATP-binding cassette (ABC) transporter complex, substrate-binding subunit-containing"/>
    <property type="evidence" value="ECO:0007669"/>
    <property type="project" value="TreeGrafter"/>
</dbReference>
<dbReference type="PROSITE" id="PS50893">
    <property type="entry name" value="ABC_TRANSPORTER_2"/>
    <property type="match status" value="1"/>
</dbReference>
<keyword evidence="3" id="KW-0547">Nucleotide-binding</keyword>
<dbReference type="InterPro" id="IPR027417">
    <property type="entry name" value="P-loop_NTPase"/>
</dbReference>
<dbReference type="CDD" id="cd03259">
    <property type="entry name" value="ABC_Carb_Solutes_like"/>
    <property type="match status" value="1"/>
</dbReference>
<keyword evidence="5" id="KW-0472">Membrane</keyword>
<dbReference type="PANTHER" id="PTHR43875:SF14">
    <property type="entry name" value="ABC TRANSPORTER ATP-BINDING PROTEIN"/>
    <property type="match status" value="1"/>
</dbReference>
<evidence type="ECO:0000256" key="1">
    <source>
        <dbReference type="ARBA" id="ARBA00022448"/>
    </source>
</evidence>
<dbReference type="InterPro" id="IPR008995">
    <property type="entry name" value="Mo/tungstate-bd_C_term_dom"/>
</dbReference>
<evidence type="ECO:0000256" key="5">
    <source>
        <dbReference type="ARBA" id="ARBA00023136"/>
    </source>
</evidence>
<dbReference type="InterPro" id="IPR003439">
    <property type="entry name" value="ABC_transporter-like_ATP-bd"/>
</dbReference>
<dbReference type="SUPFAM" id="SSF52540">
    <property type="entry name" value="P-loop containing nucleoside triphosphate hydrolases"/>
    <property type="match status" value="1"/>
</dbReference>
<dbReference type="InterPro" id="IPR003593">
    <property type="entry name" value="AAA+_ATPase"/>
</dbReference>
<reference evidence="7" key="1">
    <citation type="submission" date="2020-05" db="EMBL/GenBank/DDBJ databases">
        <authorList>
            <person name="Chiriac C."/>
            <person name="Salcher M."/>
            <person name="Ghai R."/>
            <person name="Kavagutti S V."/>
        </authorList>
    </citation>
    <scope>NUCLEOTIDE SEQUENCE</scope>
</reference>
<dbReference type="Pfam" id="PF00005">
    <property type="entry name" value="ABC_tran"/>
    <property type="match status" value="1"/>
</dbReference>
<feature type="domain" description="ABC transporter" evidence="6">
    <location>
        <begin position="4"/>
        <end position="237"/>
    </location>
</feature>